<gene>
    <name evidence="2" type="ORF">HID58_003215</name>
</gene>
<evidence type="ECO:0000313" key="2">
    <source>
        <dbReference type="EMBL" id="KAH0943578.1"/>
    </source>
</evidence>
<keyword evidence="1" id="KW-1133">Transmembrane helix</keyword>
<dbReference type="Proteomes" id="UP000824890">
    <property type="component" value="Unassembled WGS sequence"/>
</dbReference>
<proteinExistence type="predicted"/>
<keyword evidence="3" id="KW-1185">Reference proteome</keyword>
<protein>
    <submittedName>
        <fullName evidence="2">Uncharacterized protein</fullName>
    </submittedName>
</protein>
<sequence>MVGTNTFMFSSSRTKLWYNWILGGDVSWFGPLGTFLFIPISAMENNEKGGDVSWFGPLGTFLFIPISAMENNEKGGDLTLLGPFLGISLLKPTSATGNTGVGGDVILLGPLGTFLIISSFETVFDTS</sequence>
<evidence type="ECO:0000313" key="3">
    <source>
        <dbReference type="Proteomes" id="UP000824890"/>
    </source>
</evidence>
<comment type="caution">
    <text evidence="2">The sequence shown here is derived from an EMBL/GenBank/DDBJ whole genome shotgun (WGS) entry which is preliminary data.</text>
</comment>
<accession>A0ABQ8EQ43</accession>
<reference evidence="2 3" key="1">
    <citation type="submission" date="2021-05" db="EMBL/GenBank/DDBJ databases">
        <title>Genome Assembly of Synthetic Allotetraploid Brassica napus Reveals Homoeologous Exchanges between Subgenomes.</title>
        <authorList>
            <person name="Davis J.T."/>
        </authorList>
    </citation>
    <scope>NUCLEOTIDE SEQUENCE [LARGE SCALE GENOMIC DNA]</scope>
    <source>
        <strain evidence="3">cv. Da-Ae</strain>
        <tissue evidence="2">Seedling</tissue>
    </source>
</reference>
<keyword evidence="1" id="KW-0472">Membrane</keyword>
<keyword evidence="1" id="KW-0812">Transmembrane</keyword>
<organism evidence="2 3">
    <name type="scientific">Brassica napus</name>
    <name type="common">Rape</name>
    <dbReference type="NCBI Taxonomy" id="3708"/>
    <lineage>
        <taxon>Eukaryota</taxon>
        <taxon>Viridiplantae</taxon>
        <taxon>Streptophyta</taxon>
        <taxon>Embryophyta</taxon>
        <taxon>Tracheophyta</taxon>
        <taxon>Spermatophyta</taxon>
        <taxon>Magnoliopsida</taxon>
        <taxon>eudicotyledons</taxon>
        <taxon>Gunneridae</taxon>
        <taxon>Pentapetalae</taxon>
        <taxon>rosids</taxon>
        <taxon>malvids</taxon>
        <taxon>Brassicales</taxon>
        <taxon>Brassicaceae</taxon>
        <taxon>Brassiceae</taxon>
        <taxon>Brassica</taxon>
    </lineage>
</organism>
<evidence type="ECO:0000256" key="1">
    <source>
        <dbReference type="SAM" id="Phobius"/>
    </source>
</evidence>
<name>A0ABQ8EQ43_BRANA</name>
<feature type="transmembrane region" description="Helical" evidence="1">
    <location>
        <begin position="17"/>
        <end position="38"/>
    </location>
</feature>
<dbReference type="EMBL" id="JAGKQM010000001">
    <property type="protein sequence ID" value="KAH0943578.1"/>
    <property type="molecule type" value="Genomic_DNA"/>
</dbReference>